<reference evidence="1 2" key="1">
    <citation type="journal article" date="2015" name="Genome Biol. Evol.">
        <title>Phylogenomic analyses indicate that early fungi evolved digesting cell walls of algal ancestors of land plants.</title>
        <authorList>
            <person name="Chang Y."/>
            <person name="Wang S."/>
            <person name="Sekimoto S."/>
            <person name="Aerts A.L."/>
            <person name="Choi C."/>
            <person name="Clum A."/>
            <person name="LaButti K.M."/>
            <person name="Lindquist E.A."/>
            <person name="Yee Ngan C."/>
            <person name="Ohm R.A."/>
            <person name="Salamov A.A."/>
            <person name="Grigoriev I.V."/>
            <person name="Spatafora J.W."/>
            <person name="Berbee M.L."/>
        </authorList>
    </citation>
    <scope>NUCLEOTIDE SEQUENCE [LARGE SCALE GENOMIC DNA]</scope>
    <source>
        <strain evidence="1 2">JEL478</strain>
    </source>
</reference>
<accession>A0A138ZZ91</accession>
<protein>
    <recommendedName>
        <fullName evidence="3">Ankyrin</fullName>
    </recommendedName>
</protein>
<gene>
    <name evidence="1" type="ORF">M427DRAFT_63483</name>
</gene>
<keyword evidence="2" id="KW-1185">Reference proteome</keyword>
<dbReference type="AlphaFoldDB" id="A0A138ZZ91"/>
<proteinExistence type="predicted"/>
<dbReference type="Proteomes" id="UP000070544">
    <property type="component" value="Unassembled WGS sequence"/>
</dbReference>
<organism evidence="1 2">
    <name type="scientific">Gonapodya prolifera (strain JEL478)</name>
    <name type="common">Monoblepharis prolifera</name>
    <dbReference type="NCBI Taxonomy" id="1344416"/>
    <lineage>
        <taxon>Eukaryota</taxon>
        <taxon>Fungi</taxon>
        <taxon>Fungi incertae sedis</taxon>
        <taxon>Chytridiomycota</taxon>
        <taxon>Chytridiomycota incertae sedis</taxon>
        <taxon>Monoblepharidomycetes</taxon>
        <taxon>Monoblepharidales</taxon>
        <taxon>Gonapodyaceae</taxon>
        <taxon>Gonapodya</taxon>
    </lineage>
</organism>
<dbReference type="EMBL" id="KQ965849">
    <property type="protein sequence ID" value="KXS09827.1"/>
    <property type="molecule type" value="Genomic_DNA"/>
</dbReference>
<evidence type="ECO:0000313" key="1">
    <source>
        <dbReference type="EMBL" id="KXS09827.1"/>
    </source>
</evidence>
<evidence type="ECO:0000313" key="2">
    <source>
        <dbReference type="Proteomes" id="UP000070544"/>
    </source>
</evidence>
<name>A0A138ZZ91_GONPJ</name>
<evidence type="ECO:0008006" key="3">
    <source>
        <dbReference type="Google" id="ProtNLM"/>
    </source>
</evidence>
<sequence length="112" mass="12276">MELIAERCTVQYTEKECEMIRAGEGGYWNVVFHLTGEGANPRAQSDFLLRNAASTGRIEYIQKLLEMGDHVHVKGGTSTQPSISWRPGNNQIVLAERDQHPCTSGNGAEAGS</sequence>